<evidence type="ECO:0000256" key="7">
    <source>
        <dbReference type="ARBA" id="ARBA00022982"/>
    </source>
</evidence>
<keyword evidence="7" id="KW-0249">Electron transport</keyword>
<dbReference type="AlphaFoldDB" id="A0A834HS33"/>
<evidence type="ECO:0000256" key="8">
    <source>
        <dbReference type="ARBA" id="ARBA00022989"/>
    </source>
</evidence>
<feature type="transmembrane region" description="Helical" evidence="12">
    <location>
        <begin position="56"/>
        <end position="78"/>
    </location>
</feature>
<evidence type="ECO:0000256" key="4">
    <source>
        <dbReference type="ARBA" id="ARBA00022617"/>
    </source>
</evidence>
<protein>
    <recommendedName>
        <fullName evidence="11">ascorbate ferrireductase (transmembrane)</fullName>
        <ecNumber evidence="11">7.2.1.3</ecNumber>
    </recommendedName>
</protein>
<dbReference type="GO" id="GO:0016020">
    <property type="term" value="C:membrane"/>
    <property type="evidence" value="ECO:0007669"/>
    <property type="project" value="UniProtKB-SubCell"/>
</dbReference>
<dbReference type="PANTHER" id="PTHR15422:SF43">
    <property type="entry name" value="ASCORBATE FERRIREDUCTASE (TRANSMEMBRANE)"/>
    <property type="match status" value="1"/>
</dbReference>
<evidence type="ECO:0000313" key="14">
    <source>
        <dbReference type="EMBL" id="KAF7264816.1"/>
    </source>
</evidence>
<evidence type="ECO:0000256" key="11">
    <source>
        <dbReference type="ARBA" id="ARBA00024225"/>
    </source>
</evidence>
<keyword evidence="4" id="KW-0349">Heme</keyword>
<dbReference type="InterPro" id="IPR006593">
    <property type="entry name" value="Cyt_b561/ferric_Rdtase_TM"/>
</dbReference>
<evidence type="ECO:0000256" key="10">
    <source>
        <dbReference type="ARBA" id="ARBA00023136"/>
    </source>
</evidence>
<feature type="transmembrane region" description="Helical" evidence="12">
    <location>
        <begin position="207"/>
        <end position="224"/>
    </location>
</feature>
<evidence type="ECO:0000256" key="9">
    <source>
        <dbReference type="ARBA" id="ARBA00023004"/>
    </source>
</evidence>
<organism evidence="14 15">
    <name type="scientific">Rhynchophorus ferrugineus</name>
    <name type="common">Red palm weevil</name>
    <name type="synonym">Curculio ferrugineus</name>
    <dbReference type="NCBI Taxonomy" id="354439"/>
    <lineage>
        <taxon>Eukaryota</taxon>
        <taxon>Metazoa</taxon>
        <taxon>Ecdysozoa</taxon>
        <taxon>Arthropoda</taxon>
        <taxon>Hexapoda</taxon>
        <taxon>Insecta</taxon>
        <taxon>Pterygota</taxon>
        <taxon>Neoptera</taxon>
        <taxon>Endopterygota</taxon>
        <taxon>Coleoptera</taxon>
        <taxon>Polyphaga</taxon>
        <taxon>Cucujiformia</taxon>
        <taxon>Curculionidae</taxon>
        <taxon>Dryophthorinae</taxon>
        <taxon>Rhynchophorus</taxon>
    </lineage>
</organism>
<keyword evidence="15" id="KW-1185">Reference proteome</keyword>
<keyword evidence="8 12" id="KW-1133">Transmembrane helix</keyword>
<feature type="transmembrane region" description="Helical" evidence="12">
    <location>
        <begin position="132"/>
        <end position="153"/>
    </location>
</feature>
<dbReference type="GO" id="GO:0046872">
    <property type="term" value="F:metal ion binding"/>
    <property type="evidence" value="ECO:0007669"/>
    <property type="project" value="UniProtKB-KW"/>
</dbReference>
<comment type="subcellular location">
    <subcellularLocation>
        <location evidence="2">Membrane</location>
        <topology evidence="2">Multi-pass membrane protein</topology>
    </subcellularLocation>
</comment>
<dbReference type="Gene3D" id="1.20.120.1770">
    <property type="match status" value="1"/>
</dbReference>
<evidence type="ECO:0000256" key="12">
    <source>
        <dbReference type="SAM" id="Phobius"/>
    </source>
</evidence>
<keyword evidence="9" id="KW-0408">Iron</keyword>
<dbReference type="OrthoDB" id="432881at2759"/>
<keyword evidence="3" id="KW-0813">Transport</keyword>
<dbReference type="PROSITE" id="PS50939">
    <property type="entry name" value="CYTOCHROME_B561"/>
    <property type="match status" value="1"/>
</dbReference>
<evidence type="ECO:0000256" key="5">
    <source>
        <dbReference type="ARBA" id="ARBA00022692"/>
    </source>
</evidence>
<evidence type="ECO:0000256" key="2">
    <source>
        <dbReference type="ARBA" id="ARBA00004141"/>
    </source>
</evidence>
<feature type="transmembrane region" description="Helical" evidence="12">
    <location>
        <begin position="165"/>
        <end position="187"/>
    </location>
</feature>
<dbReference type="InterPro" id="IPR045150">
    <property type="entry name" value="CYB561D1/2"/>
</dbReference>
<dbReference type="GO" id="GO:0140575">
    <property type="term" value="F:transmembrane monodehydroascorbate reductase activity"/>
    <property type="evidence" value="ECO:0007669"/>
    <property type="project" value="InterPro"/>
</dbReference>
<accession>A0A834HS33</accession>
<evidence type="ECO:0000256" key="6">
    <source>
        <dbReference type="ARBA" id="ARBA00022723"/>
    </source>
</evidence>
<dbReference type="EMBL" id="JAACXV010015886">
    <property type="protein sequence ID" value="KAF7264816.1"/>
    <property type="molecule type" value="Genomic_DNA"/>
</dbReference>
<sequence>MQKTESTSKLITRTKKITVIRRTLWILNHIYHQALTVLSVIFLWVMYENSDKSNSFFWHIFLSTAAYIPLMASAIILFSEDNLITLYITRTKKYFIHGVLLGVSALFVTIGISLEVHSKNKRGSKHFKSDHAILGLVSWVLVLLSVVIGLVAANTRIFSNYIKPVVAKFVHNFLGIAAFILGVASFYKEINYFKSSLSEHAFDISRYATWIVAVWSVINALKSLKEQITNILF</sequence>
<evidence type="ECO:0000259" key="13">
    <source>
        <dbReference type="PROSITE" id="PS50939"/>
    </source>
</evidence>
<dbReference type="SMART" id="SM00665">
    <property type="entry name" value="B561"/>
    <property type="match status" value="1"/>
</dbReference>
<gene>
    <name evidence="14" type="ORF">GWI33_022241</name>
</gene>
<evidence type="ECO:0000313" key="15">
    <source>
        <dbReference type="Proteomes" id="UP000625711"/>
    </source>
</evidence>
<proteinExistence type="predicted"/>
<comment type="cofactor">
    <cofactor evidence="1">
        <name>heme b</name>
        <dbReference type="ChEBI" id="CHEBI:60344"/>
    </cofactor>
</comment>
<feature type="domain" description="Cytochrome b561" evidence="13">
    <location>
        <begin position="23"/>
        <end position="223"/>
    </location>
</feature>
<dbReference type="Proteomes" id="UP000625711">
    <property type="component" value="Unassembled WGS sequence"/>
</dbReference>
<dbReference type="Pfam" id="PF03188">
    <property type="entry name" value="Cytochrom_B561"/>
    <property type="match status" value="1"/>
</dbReference>
<evidence type="ECO:0000256" key="1">
    <source>
        <dbReference type="ARBA" id="ARBA00001970"/>
    </source>
</evidence>
<evidence type="ECO:0000256" key="3">
    <source>
        <dbReference type="ARBA" id="ARBA00022448"/>
    </source>
</evidence>
<comment type="caution">
    <text evidence="14">The sequence shown here is derived from an EMBL/GenBank/DDBJ whole genome shotgun (WGS) entry which is preliminary data.</text>
</comment>
<reference evidence="14" key="1">
    <citation type="submission" date="2020-08" db="EMBL/GenBank/DDBJ databases">
        <title>Genome sequencing and assembly of the red palm weevil Rhynchophorus ferrugineus.</title>
        <authorList>
            <person name="Dias G.B."/>
            <person name="Bergman C.M."/>
            <person name="Manee M."/>
        </authorList>
    </citation>
    <scope>NUCLEOTIDE SEQUENCE</scope>
    <source>
        <strain evidence="14">AA-2017</strain>
        <tissue evidence="14">Whole larva</tissue>
    </source>
</reference>
<dbReference type="GO" id="GO:0140571">
    <property type="term" value="F:transmembrane ascorbate ferrireductase activity"/>
    <property type="evidence" value="ECO:0007669"/>
    <property type="project" value="UniProtKB-EC"/>
</dbReference>
<feature type="transmembrane region" description="Helical" evidence="12">
    <location>
        <begin position="94"/>
        <end position="112"/>
    </location>
</feature>
<keyword evidence="6" id="KW-0479">Metal-binding</keyword>
<dbReference type="PANTHER" id="PTHR15422">
    <property type="entry name" value="OS05G0565100 PROTEIN"/>
    <property type="match status" value="1"/>
</dbReference>
<name>A0A834HS33_RHYFE</name>
<dbReference type="EC" id="7.2.1.3" evidence="11"/>
<feature type="transmembrane region" description="Helical" evidence="12">
    <location>
        <begin position="23"/>
        <end position="44"/>
    </location>
</feature>
<keyword evidence="5 12" id="KW-0812">Transmembrane</keyword>
<keyword evidence="10 12" id="KW-0472">Membrane</keyword>